<dbReference type="CDD" id="cd09883">
    <property type="entry name" value="PIN_VapC_PhoHL-ATPase"/>
    <property type="match status" value="1"/>
</dbReference>
<feature type="domain" description="PIN" evidence="2">
    <location>
        <begin position="640"/>
        <end position="752"/>
    </location>
</feature>
<dbReference type="PANTHER" id="PTHR10887">
    <property type="entry name" value="DNA2/NAM7 HELICASE FAMILY"/>
    <property type="match status" value="1"/>
</dbReference>
<dbReference type="Pfam" id="PF13604">
    <property type="entry name" value="AAA_30"/>
    <property type="match status" value="1"/>
</dbReference>
<dbReference type="AlphaFoldDB" id="A3HT87"/>
<dbReference type="EMBL" id="AAXU02000001">
    <property type="protein sequence ID" value="EAZ83055.1"/>
    <property type="molecule type" value="Genomic_DNA"/>
</dbReference>
<dbReference type="InterPro" id="IPR029060">
    <property type="entry name" value="PIN-like_dom_sf"/>
</dbReference>
<sequence>MVTKQDQINFYTDELRELEFSVKRIFNSTGLSLFQNGELYVGQFKGFDSKRGNAFFDLPYGNKYHSPRLDQNLTCFTLKTGFERPQTWENITFLDLIKDRNRTEAKTLDYISSKRQGWITLLVRGMDYEFVKSIQINQILGFGPTIPPFEYLQNLKLLSESFDENSSNIWEKILGFKYKFNKNKIPGLLLEDHDIAGVIINELNKSNIYIFQGPPGTGKTHQVAEIVSRLAKTNKSVLITALTNKAAVEVCKKESIAELLKNNKISKLPLSIDEKKMFPDLGLAKELVASKGHVLLTTYYQFSRIWQTQNNSFDYVIVEEASQAYLTTIAAASKVGKKVIVVGDPKQILPIVSNKNYEEYENIDLLVNGMDTMAQIESFIFNRKIETRRLTERSTIFTNSFYENTIQSLSINKDIYPDKEKLISMGVLMHPLGGPSLILFSDKKGSIKESMLNFLVKSIDELSTLKKNEIAVLTPYIETLKFLQQNLKSKTNSRNYLIETVDRVQGLDVDYCFYVVPKSSSFSFNINRFNVATSRTKKCTFILAEEKYDHVVNLSNEVDTYLRKLKEEFSFLYTTEGELIKNKNQSENEITNSKIEIRKENQIEHSEKRIKTESKLPGLKILGHIDLSKRGKHISIDKNNYYLIDTNVFIDEPEIISKIDKKYPIILSAKVLDELDSLKLKLDSDGKKMVQRALKSINQNQNSREIRLITSDKSLLPDDFDKRSHDNLILTVLLKFKDENPILISSDNGLQIKAKGLGFSAINLKDFLRSNR</sequence>
<proteinExistence type="inferred from homology"/>
<evidence type="ECO:0000313" key="3">
    <source>
        <dbReference type="EMBL" id="EAZ83055.1"/>
    </source>
</evidence>
<dbReference type="InterPro" id="IPR002716">
    <property type="entry name" value="PIN_dom"/>
</dbReference>
<dbReference type="STRING" id="388413.ALPR1_12580"/>
<accession>A3HT87</accession>
<evidence type="ECO:0000259" key="2">
    <source>
        <dbReference type="SMART" id="SM00670"/>
    </source>
</evidence>
<dbReference type="InterPro" id="IPR027417">
    <property type="entry name" value="P-loop_NTPase"/>
</dbReference>
<dbReference type="SUPFAM" id="SSF88723">
    <property type="entry name" value="PIN domain-like"/>
    <property type="match status" value="1"/>
</dbReference>
<dbReference type="eggNOG" id="COG1875">
    <property type="taxonomic scope" value="Bacteria"/>
</dbReference>
<dbReference type="Gene3D" id="3.40.50.300">
    <property type="entry name" value="P-loop containing nucleotide triphosphate hydrolases"/>
    <property type="match status" value="2"/>
</dbReference>
<gene>
    <name evidence="3" type="ORF">ALPR1_12580</name>
</gene>
<dbReference type="Pfam" id="PF13087">
    <property type="entry name" value="AAA_12"/>
    <property type="match status" value="1"/>
</dbReference>
<name>A3HT87_9BACT</name>
<protein>
    <recommendedName>
        <fullName evidence="2">PIN domain-containing protein</fullName>
    </recommendedName>
</protein>
<dbReference type="RefSeq" id="WP_008200999.1">
    <property type="nucleotide sequence ID" value="NZ_CM001023.1"/>
</dbReference>
<dbReference type="HOGENOM" id="CLU_020467_0_0_10"/>
<evidence type="ECO:0000256" key="1">
    <source>
        <dbReference type="ARBA" id="ARBA00046345"/>
    </source>
</evidence>
<evidence type="ECO:0000313" key="4">
    <source>
        <dbReference type="Proteomes" id="UP000003919"/>
    </source>
</evidence>
<dbReference type="eggNOG" id="COG1112">
    <property type="taxonomic scope" value="Bacteria"/>
</dbReference>
<comment type="caution">
    <text evidence="3">The sequence shown here is derived from an EMBL/GenBank/DDBJ whole genome shotgun (WGS) entry which is preliminary data.</text>
</comment>
<dbReference type="eggNOG" id="COG0714">
    <property type="taxonomic scope" value="Bacteria"/>
</dbReference>
<dbReference type="Pfam" id="PF13638">
    <property type="entry name" value="PIN_4"/>
    <property type="match status" value="1"/>
</dbReference>
<dbReference type="InterPro" id="IPR045055">
    <property type="entry name" value="DNA2/NAM7-like"/>
</dbReference>
<reference evidence="3 4" key="1">
    <citation type="journal article" date="2011" name="J. Bacteriol.">
        <title>Complete genome sequence of Algoriphagus sp. PR1, bacterial prey of a colony-forming choanoflagellate.</title>
        <authorList>
            <person name="Alegado R.A."/>
            <person name="Ferriera S."/>
            <person name="Nusbaum C."/>
            <person name="Young S.K."/>
            <person name="Zeng Q."/>
            <person name="Imamovic A."/>
            <person name="Fairclough S.R."/>
            <person name="King N."/>
        </authorList>
    </citation>
    <scope>NUCLEOTIDE SEQUENCE [LARGE SCALE GENOMIC DNA]</scope>
    <source>
        <strain evidence="3 4">PR1</strain>
    </source>
</reference>
<comment type="similarity">
    <text evidence="1">In the N-terminal section; belongs to the PINc/VapC protein family.</text>
</comment>
<dbReference type="InterPro" id="IPR041679">
    <property type="entry name" value="DNA2/NAM7-like_C"/>
</dbReference>
<keyword evidence="4" id="KW-1185">Reference proteome</keyword>
<dbReference type="Gene3D" id="3.40.50.1010">
    <property type="entry name" value="5'-nuclease"/>
    <property type="match status" value="1"/>
</dbReference>
<dbReference type="Proteomes" id="UP000003919">
    <property type="component" value="Unassembled WGS sequence"/>
</dbReference>
<dbReference type="SMART" id="SM00670">
    <property type="entry name" value="PINc"/>
    <property type="match status" value="1"/>
</dbReference>
<dbReference type="SUPFAM" id="SSF52540">
    <property type="entry name" value="P-loop containing nucleoside triphosphate hydrolases"/>
    <property type="match status" value="1"/>
</dbReference>
<dbReference type="OrthoDB" id="9757917at2"/>
<organism evidence="3 4">
    <name type="scientific">Algoriphagus machipongonensis</name>
    <dbReference type="NCBI Taxonomy" id="388413"/>
    <lineage>
        <taxon>Bacteria</taxon>
        <taxon>Pseudomonadati</taxon>
        <taxon>Bacteroidota</taxon>
        <taxon>Cytophagia</taxon>
        <taxon>Cytophagales</taxon>
        <taxon>Cyclobacteriaceae</taxon>
        <taxon>Algoriphagus</taxon>
    </lineage>
</organism>